<feature type="region of interest" description="Disordered" evidence="7">
    <location>
        <begin position="673"/>
        <end position="705"/>
    </location>
</feature>
<evidence type="ECO:0000256" key="5">
    <source>
        <dbReference type="ARBA" id="ARBA00022833"/>
    </source>
</evidence>
<feature type="compositionally biased region" description="Polar residues" evidence="7">
    <location>
        <begin position="403"/>
        <end position="424"/>
    </location>
</feature>
<keyword evidence="2" id="KW-0963">Cytoplasm</keyword>
<dbReference type="PANTHER" id="PTHR12983:SF9">
    <property type="entry name" value="E3 UBIQUITIN-PROTEIN LIGASE RNF10"/>
    <property type="match status" value="1"/>
</dbReference>
<dbReference type="PANTHER" id="PTHR12983">
    <property type="entry name" value="RING FINGER 10 FAMILY MEMBER"/>
    <property type="match status" value="1"/>
</dbReference>
<comment type="subcellular location">
    <subcellularLocation>
        <location evidence="1">Cytoplasm</location>
    </subcellularLocation>
</comment>
<feature type="compositionally biased region" description="Polar residues" evidence="7">
    <location>
        <begin position="567"/>
        <end position="601"/>
    </location>
</feature>
<evidence type="ECO:0000256" key="1">
    <source>
        <dbReference type="ARBA" id="ARBA00004496"/>
    </source>
</evidence>
<keyword evidence="4 6" id="KW-0863">Zinc-finger</keyword>
<dbReference type="InterPro" id="IPR018957">
    <property type="entry name" value="Znf_C3HC4_RING-type"/>
</dbReference>
<dbReference type="SMART" id="SM00184">
    <property type="entry name" value="RING"/>
    <property type="match status" value="1"/>
</dbReference>
<feature type="compositionally biased region" description="Basic residues" evidence="7">
    <location>
        <begin position="61"/>
        <end position="70"/>
    </location>
</feature>
<dbReference type="GO" id="GO:0005737">
    <property type="term" value="C:cytoplasm"/>
    <property type="evidence" value="ECO:0007669"/>
    <property type="project" value="UniProtKB-SubCell"/>
</dbReference>
<dbReference type="InterPro" id="IPR001841">
    <property type="entry name" value="Znf_RING"/>
</dbReference>
<evidence type="ECO:0000256" key="6">
    <source>
        <dbReference type="PROSITE-ProRule" id="PRU00175"/>
    </source>
</evidence>
<dbReference type="Gene3D" id="3.30.40.10">
    <property type="entry name" value="Zinc/RING finger domain, C3HC4 (zinc finger)"/>
    <property type="match status" value="1"/>
</dbReference>
<evidence type="ECO:0000256" key="2">
    <source>
        <dbReference type="ARBA" id="ARBA00022490"/>
    </source>
</evidence>
<dbReference type="CDD" id="cd16536">
    <property type="entry name" value="RING-HC_RNF10"/>
    <property type="match status" value="1"/>
</dbReference>
<accession>A0AA38XP18</accession>
<keyword evidence="10" id="KW-1185">Reference proteome</keyword>
<dbReference type="GO" id="GO:0045944">
    <property type="term" value="P:positive regulation of transcription by RNA polymerase II"/>
    <property type="evidence" value="ECO:0007669"/>
    <property type="project" value="TreeGrafter"/>
</dbReference>
<dbReference type="Pfam" id="PF00097">
    <property type="entry name" value="zf-C3HC4"/>
    <property type="match status" value="1"/>
</dbReference>
<dbReference type="InterPro" id="IPR017907">
    <property type="entry name" value="Znf_RING_CS"/>
</dbReference>
<feature type="compositionally biased region" description="Low complexity" evidence="7">
    <location>
        <begin position="358"/>
        <end position="375"/>
    </location>
</feature>
<proteinExistence type="predicted"/>
<keyword evidence="5" id="KW-0862">Zinc</keyword>
<sequence>MSSSATSNPPTSKLSPASNSSNYSQAPTETSFSKRSFSSGGGGASALTRQAVQARGNQPLRKQHKQQRKPRLVDEDVMHETHAMRSVNSRKGQTSITHLMNFTLPPRPQYHQHFNHRQNQARSRPWGLGSGYHAVDKARYVHANYRFIVRPDREYHAQTVDADVYVSWDAVLQVLASAETQDASCPICLSTPVAPRMAKCGHIYCLPCLMRYMHSTDDSNPVPEKRARWKKCAICEDSIYISDTRPVRWIQGYDVSMLREGGDVLLKLLMRKPGKTLALPRDTAESSSKSEDIPWYHMVGMMEYARFMKGGEDYMASQYDQEIADLDTQGKEDELMFGDDNTWTRKAVQAIEDLKQKSSGMGNPPSSGSTTTTAPKPDDVPESWESADQEPSTMLATTVKELSINQPISPSKTTPIASKSGQTPTRPSSHSFYFYHALPNFFLSPLDIRILKAAFGDFSVFPSTILPRVEHISTGHVIDDDLRKRAKYMAHLPYGFEVTFLECDWTDVISPAILEQFQEEISRRRKRNSEKEAREERDRIRAEKEEDDKRWAAARRPRRPSVGPKSFTDTDFQPLVDQSTQASSSPGPDSSLATTPPWGNNRAQSAFATLATPGTSPDAHRTVWGTAAVAPMSPPLLSVPTASVQPVDDGWLQDWEKDLLDESEAVAMVEASLNTSAGVGGGGGRQKKGKKKKITLMSTGNRRTA</sequence>
<feature type="region of interest" description="Disordered" evidence="7">
    <location>
        <begin position="355"/>
        <end position="424"/>
    </location>
</feature>
<gene>
    <name evidence="9" type="ORF">H2200_000746</name>
</gene>
<feature type="compositionally biased region" description="Polar residues" evidence="7">
    <location>
        <begin position="1"/>
        <end position="30"/>
    </location>
</feature>
<dbReference type="GO" id="GO:0008270">
    <property type="term" value="F:zinc ion binding"/>
    <property type="evidence" value="ECO:0007669"/>
    <property type="project" value="UniProtKB-KW"/>
</dbReference>
<dbReference type="GO" id="GO:0000976">
    <property type="term" value="F:transcription cis-regulatory region binding"/>
    <property type="evidence" value="ECO:0007669"/>
    <property type="project" value="TreeGrafter"/>
</dbReference>
<dbReference type="InterPro" id="IPR013083">
    <property type="entry name" value="Znf_RING/FYVE/PHD"/>
</dbReference>
<feature type="compositionally biased region" description="Polar residues" evidence="7">
    <location>
        <begin position="696"/>
        <end position="705"/>
    </location>
</feature>
<feature type="domain" description="RING-type" evidence="8">
    <location>
        <begin position="185"/>
        <end position="236"/>
    </location>
</feature>
<keyword evidence="3" id="KW-0479">Metal-binding</keyword>
<dbReference type="PROSITE" id="PS00518">
    <property type="entry name" value="ZF_RING_1"/>
    <property type="match status" value="1"/>
</dbReference>
<evidence type="ECO:0000256" key="7">
    <source>
        <dbReference type="SAM" id="MobiDB-lite"/>
    </source>
</evidence>
<dbReference type="EMBL" id="JAPDRK010000001">
    <property type="protein sequence ID" value="KAJ9617025.1"/>
    <property type="molecule type" value="Genomic_DNA"/>
</dbReference>
<evidence type="ECO:0000256" key="4">
    <source>
        <dbReference type="ARBA" id="ARBA00022771"/>
    </source>
</evidence>
<organism evidence="9 10">
    <name type="scientific">Cladophialophora chaetospira</name>
    <dbReference type="NCBI Taxonomy" id="386627"/>
    <lineage>
        <taxon>Eukaryota</taxon>
        <taxon>Fungi</taxon>
        <taxon>Dikarya</taxon>
        <taxon>Ascomycota</taxon>
        <taxon>Pezizomycotina</taxon>
        <taxon>Eurotiomycetes</taxon>
        <taxon>Chaetothyriomycetidae</taxon>
        <taxon>Chaetothyriales</taxon>
        <taxon>Herpotrichiellaceae</taxon>
        <taxon>Cladophialophora</taxon>
    </lineage>
</organism>
<evidence type="ECO:0000256" key="3">
    <source>
        <dbReference type="ARBA" id="ARBA00022723"/>
    </source>
</evidence>
<feature type="region of interest" description="Disordered" evidence="7">
    <location>
        <begin position="1"/>
        <end position="77"/>
    </location>
</feature>
<evidence type="ECO:0000313" key="9">
    <source>
        <dbReference type="EMBL" id="KAJ9617025.1"/>
    </source>
</evidence>
<dbReference type="PROSITE" id="PS50089">
    <property type="entry name" value="ZF_RING_2"/>
    <property type="match status" value="1"/>
</dbReference>
<feature type="compositionally biased region" description="Basic residues" evidence="7">
    <location>
        <begin position="685"/>
        <end position="694"/>
    </location>
</feature>
<comment type="caution">
    <text evidence="9">The sequence shown here is derived from an EMBL/GenBank/DDBJ whole genome shotgun (WGS) entry which is preliminary data.</text>
</comment>
<feature type="compositionally biased region" description="Basic and acidic residues" evidence="7">
    <location>
        <begin position="529"/>
        <end position="551"/>
    </location>
</feature>
<name>A0AA38XP18_9EURO</name>
<feature type="region of interest" description="Disordered" evidence="7">
    <location>
        <begin position="521"/>
        <end position="601"/>
    </location>
</feature>
<reference evidence="9" key="1">
    <citation type="submission" date="2022-10" db="EMBL/GenBank/DDBJ databases">
        <title>Culturing micro-colonial fungi from biological soil crusts in the Mojave desert and describing Neophaeococcomyces mojavensis, and introducing the new genera and species Taxawa tesnikishii.</title>
        <authorList>
            <person name="Kurbessoian T."/>
            <person name="Stajich J.E."/>
        </authorList>
    </citation>
    <scope>NUCLEOTIDE SEQUENCE</scope>
    <source>
        <strain evidence="9">TK_41</strain>
    </source>
</reference>
<protein>
    <recommendedName>
        <fullName evidence="8">RING-type domain-containing protein</fullName>
    </recommendedName>
</protein>
<evidence type="ECO:0000259" key="8">
    <source>
        <dbReference type="PROSITE" id="PS50089"/>
    </source>
</evidence>
<dbReference type="FunFam" id="3.30.40.10:FF:000512">
    <property type="entry name" value="RING finger domain protein"/>
    <property type="match status" value="1"/>
</dbReference>
<evidence type="ECO:0000313" key="10">
    <source>
        <dbReference type="Proteomes" id="UP001172673"/>
    </source>
</evidence>
<dbReference type="SUPFAM" id="SSF57850">
    <property type="entry name" value="RING/U-box"/>
    <property type="match status" value="1"/>
</dbReference>
<dbReference type="AlphaFoldDB" id="A0AA38XP18"/>
<dbReference type="InterPro" id="IPR039739">
    <property type="entry name" value="MAG2/RNF10"/>
</dbReference>
<dbReference type="Proteomes" id="UP001172673">
    <property type="component" value="Unassembled WGS sequence"/>
</dbReference>